<proteinExistence type="predicted"/>
<dbReference type="AlphaFoldDB" id="A0A2A3E450"/>
<dbReference type="EMBL" id="KZ288386">
    <property type="protein sequence ID" value="PBC26485.1"/>
    <property type="molecule type" value="Genomic_DNA"/>
</dbReference>
<dbReference type="OrthoDB" id="7696949at2759"/>
<organism evidence="1 2">
    <name type="scientific">Apis cerana cerana</name>
    <name type="common">Oriental honeybee</name>
    <dbReference type="NCBI Taxonomy" id="94128"/>
    <lineage>
        <taxon>Eukaryota</taxon>
        <taxon>Metazoa</taxon>
        <taxon>Ecdysozoa</taxon>
        <taxon>Arthropoda</taxon>
        <taxon>Hexapoda</taxon>
        <taxon>Insecta</taxon>
        <taxon>Pterygota</taxon>
        <taxon>Neoptera</taxon>
        <taxon>Endopterygota</taxon>
        <taxon>Hymenoptera</taxon>
        <taxon>Apocrita</taxon>
        <taxon>Aculeata</taxon>
        <taxon>Apoidea</taxon>
        <taxon>Anthophila</taxon>
        <taxon>Apidae</taxon>
        <taxon>Apis</taxon>
    </lineage>
</organism>
<name>A0A2A3E450_APICC</name>
<keyword evidence="2" id="KW-1185">Reference proteome</keyword>
<protein>
    <submittedName>
        <fullName evidence="1">Uncharacterized protein</fullName>
    </submittedName>
</protein>
<dbReference type="Proteomes" id="UP000242457">
    <property type="component" value="Unassembled WGS sequence"/>
</dbReference>
<evidence type="ECO:0000313" key="1">
    <source>
        <dbReference type="EMBL" id="PBC26485.1"/>
    </source>
</evidence>
<accession>A0A2A3E450</accession>
<evidence type="ECO:0000313" key="2">
    <source>
        <dbReference type="Proteomes" id="UP000242457"/>
    </source>
</evidence>
<sequence length="475" mass="55410">MKHDEQKNMNKQNENKYKLKTLLQEKKKLLAPNQNKIVTSKNIDLRKQLSWKMSFSCFSSACTKYKHVPKPISNKWNIKDFENYKYNELNSQNIKNLCKESHQNDKDICFSDTDFKFLTISSKSDRQSDEQLLICKLNSGNIYNSKRQISSKQIELKFESTDSFSDNTQKYKISISKSSCSPYSLLTKNLVSDSKYFSDSAIDKSDILSNTFLGKLKRSNNSYTNSTLSNTSNIIETTNQILHINSKTENTSICSINKSDTIKRDRSKELKSQINLNKCAHSKKLQQKMKSSIDILQNEIKESKSFVKISKSDNFSTSLTKNNFDNFINCNLNNFTTEQTSVSTSKKLVSNNENIFTVSNHKSEISETYDELAILFAQYMKLQTRLCQRKYCSLKRYLKQQTQHTTRKCQIRFNYHHIYPYDQRPMCNSGNICIDTYDELKLMSTSPAERKNIYQHMFERRKHFLNQPCILSLSN</sequence>
<reference evidence="1 2" key="1">
    <citation type="submission" date="2014-07" db="EMBL/GenBank/DDBJ databases">
        <title>Genomic and transcriptomic analysis on Apis cerana provide comprehensive insights into honey bee biology.</title>
        <authorList>
            <person name="Diao Q."/>
            <person name="Sun L."/>
            <person name="Zheng H."/>
            <person name="Zheng H."/>
            <person name="Xu S."/>
            <person name="Wang S."/>
            <person name="Zeng Z."/>
            <person name="Hu F."/>
            <person name="Su S."/>
            <person name="Wu J."/>
        </authorList>
    </citation>
    <scope>NUCLEOTIDE SEQUENCE [LARGE SCALE GENOMIC DNA]</scope>
    <source>
        <tissue evidence="1">Pupae without intestine</tissue>
    </source>
</reference>
<gene>
    <name evidence="1" type="ORF">APICC_01329</name>
</gene>